<name>A0A8I6WEE0_HORVV</name>
<dbReference type="AlphaFoldDB" id="A0A8I6WEE0"/>
<reference evidence="2" key="1">
    <citation type="journal article" date="2012" name="Nature">
        <title>A physical, genetic and functional sequence assembly of the barley genome.</title>
        <authorList>
            <consortium name="The International Barley Genome Sequencing Consortium"/>
            <person name="Mayer K.F."/>
            <person name="Waugh R."/>
            <person name="Brown J.W."/>
            <person name="Schulman A."/>
            <person name="Langridge P."/>
            <person name="Platzer M."/>
            <person name="Fincher G.B."/>
            <person name="Muehlbauer G.J."/>
            <person name="Sato K."/>
            <person name="Close T.J."/>
            <person name="Wise R.P."/>
            <person name="Stein N."/>
        </authorList>
    </citation>
    <scope>NUCLEOTIDE SEQUENCE [LARGE SCALE GENOMIC DNA]</scope>
    <source>
        <strain evidence="2">cv. Morex</strain>
    </source>
</reference>
<dbReference type="PANTHER" id="PTHR34284:SF1">
    <property type="entry name" value="FG-GAP REPEAT-CONTAINING PROTEIN"/>
    <property type="match status" value="1"/>
</dbReference>
<dbReference type="Proteomes" id="UP000011116">
    <property type="component" value="Chromosome 1H"/>
</dbReference>
<organism evidence="1 2">
    <name type="scientific">Hordeum vulgare subsp. vulgare</name>
    <name type="common">Domesticated barley</name>
    <dbReference type="NCBI Taxonomy" id="112509"/>
    <lineage>
        <taxon>Eukaryota</taxon>
        <taxon>Viridiplantae</taxon>
        <taxon>Streptophyta</taxon>
        <taxon>Embryophyta</taxon>
        <taxon>Tracheophyta</taxon>
        <taxon>Spermatophyta</taxon>
        <taxon>Magnoliopsida</taxon>
        <taxon>Liliopsida</taxon>
        <taxon>Poales</taxon>
        <taxon>Poaceae</taxon>
        <taxon>BOP clade</taxon>
        <taxon>Pooideae</taxon>
        <taxon>Triticodae</taxon>
        <taxon>Triticeae</taxon>
        <taxon>Hordeinae</taxon>
        <taxon>Hordeum</taxon>
    </lineage>
</organism>
<dbReference type="PANTHER" id="PTHR34284">
    <property type="entry name" value="FG-GAP REPEAT-CONTAINING PROTEIN"/>
    <property type="match status" value="1"/>
</dbReference>
<evidence type="ECO:0000313" key="2">
    <source>
        <dbReference type="Proteomes" id="UP000011116"/>
    </source>
</evidence>
<accession>A0A8I6WEE0</accession>
<evidence type="ECO:0000313" key="1">
    <source>
        <dbReference type="EnsemblPlants" id="HORVU.MOREX.r3.1HG0008390.1"/>
    </source>
</evidence>
<dbReference type="Gramene" id="HORVU.MOREX.r3.1HG0008390.1">
    <property type="protein sequence ID" value="HORVU.MOREX.r3.1HG0008390.1"/>
    <property type="gene ID" value="HORVU.MOREX.r3.1HG0008390"/>
</dbReference>
<protein>
    <submittedName>
        <fullName evidence="1">Uncharacterized protein</fullName>
    </submittedName>
</protein>
<dbReference type="EnsemblPlants" id="HORVU.MOREX.r3.1HG0008390.1">
    <property type="protein sequence ID" value="HORVU.MOREX.r3.1HG0008390.1"/>
    <property type="gene ID" value="HORVU.MOREX.r3.1HG0008390"/>
</dbReference>
<reference evidence="1" key="2">
    <citation type="submission" date="2020-10" db="EMBL/GenBank/DDBJ databases">
        <authorList>
            <person name="Scholz U."/>
            <person name="Mascher M."/>
            <person name="Fiebig A."/>
        </authorList>
    </citation>
    <scope>NUCLEOTIDE SEQUENCE [LARGE SCALE GENOMIC DNA]</scope>
    <source>
        <strain evidence="1">cv. Morex</strain>
    </source>
</reference>
<keyword evidence="2" id="KW-1185">Reference proteome</keyword>
<dbReference type="Gramene" id="HORVU.MOREX.r2.1HG0006190.1">
    <property type="protein sequence ID" value="HORVU.MOREX.r2.1HG0006190.1"/>
    <property type="gene ID" value="HORVU.MOREX.r2.1HG0006190"/>
</dbReference>
<proteinExistence type="predicted"/>
<reference evidence="1" key="3">
    <citation type="submission" date="2022-01" db="UniProtKB">
        <authorList>
            <consortium name="EnsemblPlants"/>
        </authorList>
    </citation>
    <scope>IDENTIFICATION</scope>
    <source>
        <strain evidence="1">subsp. vulgare</strain>
    </source>
</reference>
<sequence length="120" mass="13796">MPGILRINSLCHGHHWDMREDTSLQLLYFSTKSKRKELKRTQGKNVVNNVHKPSEHNQPGKHGTTRLSKGIERAADLAGSAKGKKVYMIYMWMLKYKMHPPSVCRKSIYGSDLEVVRMCV</sequence>